<keyword evidence="2" id="KW-1185">Reference proteome</keyword>
<accession>A0A4S8LD86</accession>
<reference evidence="1 2" key="1">
    <citation type="journal article" date="2019" name="Nat. Ecol. Evol.">
        <title>Megaphylogeny resolves global patterns of mushroom evolution.</title>
        <authorList>
            <person name="Varga T."/>
            <person name="Krizsan K."/>
            <person name="Foldi C."/>
            <person name="Dima B."/>
            <person name="Sanchez-Garcia M."/>
            <person name="Sanchez-Ramirez S."/>
            <person name="Szollosi G.J."/>
            <person name="Szarkandi J.G."/>
            <person name="Papp V."/>
            <person name="Albert L."/>
            <person name="Andreopoulos W."/>
            <person name="Angelini C."/>
            <person name="Antonin V."/>
            <person name="Barry K.W."/>
            <person name="Bougher N.L."/>
            <person name="Buchanan P."/>
            <person name="Buyck B."/>
            <person name="Bense V."/>
            <person name="Catcheside P."/>
            <person name="Chovatia M."/>
            <person name="Cooper J."/>
            <person name="Damon W."/>
            <person name="Desjardin D."/>
            <person name="Finy P."/>
            <person name="Geml J."/>
            <person name="Haridas S."/>
            <person name="Hughes K."/>
            <person name="Justo A."/>
            <person name="Karasinski D."/>
            <person name="Kautmanova I."/>
            <person name="Kiss B."/>
            <person name="Kocsube S."/>
            <person name="Kotiranta H."/>
            <person name="LaButti K.M."/>
            <person name="Lechner B.E."/>
            <person name="Liimatainen K."/>
            <person name="Lipzen A."/>
            <person name="Lukacs Z."/>
            <person name="Mihaltcheva S."/>
            <person name="Morgado L.N."/>
            <person name="Niskanen T."/>
            <person name="Noordeloos M.E."/>
            <person name="Ohm R.A."/>
            <person name="Ortiz-Santana B."/>
            <person name="Ovrebo C."/>
            <person name="Racz N."/>
            <person name="Riley R."/>
            <person name="Savchenko A."/>
            <person name="Shiryaev A."/>
            <person name="Soop K."/>
            <person name="Spirin V."/>
            <person name="Szebenyi C."/>
            <person name="Tomsovsky M."/>
            <person name="Tulloss R.E."/>
            <person name="Uehling J."/>
            <person name="Grigoriev I.V."/>
            <person name="Vagvolgyi C."/>
            <person name="Papp T."/>
            <person name="Martin F.M."/>
            <person name="Miettinen O."/>
            <person name="Hibbett D.S."/>
            <person name="Nagy L.G."/>
        </authorList>
    </citation>
    <scope>NUCLEOTIDE SEQUENCE [LARGE SCALE GENOMIC DNA]</scope>
    <source>
        <strain evidence="1 2">CBS 962.96</strain>
    </source>
</reference>
<sequence>MPYMQNCWEICNDRGQQSEVSLTGTISKITDTAVGASTLEDRDYTLEQVSAIPRSARYWEYYGKFDGPCKQDQCRISRPQSSSKPQKCEIESVQNVNLSSIQPSVNKKPPENPCIIFPTPIPTHTLPTSRLAHSKLHSGQISPLSTQFAAELGQTEQYFEFSAGEMAPRHAINDAHNGYSGLKSETAPKWW</sequence>
<dbReference type="EMBL" id="ML179476">
    <property type="protein sequence ID" value="THU86862.1"/>
    <property type="molecule type" value="Genomic_DNA"/>
</dbReference>
<evidence type="ECO:0000313" key="2">
    <source>
        <dbReference type="Proteomes" id="UP000297245"/>
    </source>
</evidence>
<proteinExistence type="predicted"/>
<protein>
    <submittedName>
        <fullName evidence="1">Uncharacterized protein</fullName>
    </submittedName>
</protein>
<organism evidence="1 2">
    <name type="scientific">Dendrothele bispora (strain CBS 962.96)</name>
    <dbReference type="NCBI Taxonomy" id="1314807"/>
    <lineage>
        <taxon>Eukaryota</taxon>
        <taxon>Fungi</taxon>
        <taxon>Dikarya</taxon>
        <taxon>Basidiomycota</taxon>
        <taxon>Agaricomycotina</taxon>
        <taxon>Agaricomycetes</taxon>
        <taxon>Agaricomycetidae</taxon>
        <taxon>Agaricales</taxon>
        <taxon>Agaricales incertae sedis</taxon>
        <taxon>Dendrothele</taxon>
    </lineage>
</organism>
<dbReference type="Proteomes" id="UP000297245">
    <property type="component" value="Unassembled WGS sequence"/>
</dbReference>
<name>A0A4S8LD86_DENBC</name>
<gene>
    <name evidence="1" type="ORF">K435DRAFT_867854</name>
</gene>
<evidence type="ECO:0000313" key="1">
    <source>
        <dbReference type="EMBL" id="THU86862.1"/>
    </source>
</evidence>
<dbReference type="AlphaFoldDB" id="A0A4S8LD86"/>